<evidence type="ECO:0000256" key="2">
    <source>
        <dbReference type="ARBA" id="ARBA00022741"/>
    </source>
</evidence>
<dbReference type="InterPro" id="IPR051046">
    <property type="entry name" value="MurCDEF_CellWall_CoF430Synth"/>
</dbReference>
<dbReference type="EMBL" id="MEYS01000001">
    <property type="protein sequence ID" value="OGD34775.1"/>
    <property type="molecule type" value="Genomic_DNA"/>
</dbReference>
<keyword evidence="2" id="KW-0547">Nucleotide-binding</keyword>
<dbReference type="PANTHER" id="PTHR43024">
    <property type="entry name" value="UDP-N-ACETYLMURAMOYL-TRIPEPTIDE--D-ALANYL-D-ALANINE LIGASE"/>
    <property type="match status" value="1"/>
</dbReference>
<organism evidence="6 7">
    <name type="scientific">Candidatus Azambacteria bacterium RIFCSPLOWO2_01_FULL_46_25</name>
    <dbReference type="NCBI Taxonomy" id="1797298"/>
    <lineage>
        <taxon>Bacteria</taxon>
        <taxon>Candidatus Azamiibacteriota</taxon>
    </lineage>
</organism>
<keyword evidence="3" id="KW-0067">ATP-binding</keyword>
<feature type="domain" description="Mur ligase C-terminal" evidence="4">
    <location>
        <begin position="270"/>
        <end position="395"/>
    </location>
</feature>
<dbReference type="AlphaFoldDB" id="A0A1F5BVZ3"/>
<dbReference type="InterPro" id="IPR013221">
    <property type="entry name" value="Mur_ligase_cen"/>
</dbReference>
<dbReference type="GO" id="GO:0016881">
    <property type="term" value="F:acid-amino acid ligase activity"/>
    <property type="evidence" value="ECO:0007669"/>
    <property type="project" value="InterPro"/>
</dbReference>
<dbReference type="InterPro" id="IPR036565">
    <property type="entry name" value="Mur-like_cat_sf"/>
</dbReference>
<dbReference type="Pfam" id="PF02875">
    <property type="entry name" value="Mur_ligase_C"/>
    <property type="match status" value="1"/>
</dbReference>
<dbReference type="STRING" id="1797298.A2988_04770"/>
<comment type="caution">
    <text evidence="6">The sequence shown here is derived from an EMBL/GenBank/DDBJ whole genome shotgun (WGS) entry which is preliminary data.</text>
</comment>
<reference evidence="6 7" key="1">
    <citation type="journal article" date="2016" name="Nat. Commun.">
        <title>Thousands of microbial genomes shed light on interconnected biogeochemical processes in an aquifer system.</title>
        <authorList>
            <person name="Anantharaman K."/>
            <person name="Brown C.T."/>
            <person name="Hug L.A."/>
            <person name="Sharon I."/>
            <person name="Castelle C.J."/>
            <person name="Probst A.J."/>
            <person name="Thomas B.C."/>
            <person name="Singh A."/>
            <person name="Wilkins M.J."/>
            <person name="Karaoz U."/>
            <person name="Brodie E.L."/>
            <person name="Williams K.H."/>
            <person name="Hubbard S.S."/>
            <person name="Banfield J.F."/>
        </authorList>
    </citation>
    <scope>NUCLEOTIDE SEQUENCE [LARGE SCALE GENOMIC DNA]</scope>
</reference>
<sequence>MRNILQSILAVLARIMLRRYRPTVIGITGNVGKTSTKDAIAAVLGARFSVRKSEKSYNNELGVPLTVLGITSGGKNVFGWLARFFLAAVRLIGTRYPRVLVLEMGVDKPNDMEYLLGIVKPDIAVFTSLGDMPVHVENFISREALVTEKLKLASAVSPRGHVVYNADVASWQSIKGKTKATLVTYGFSEHADVRISPPETRFAVSGAGSVPLGIACKIQHKGSIVPFRLDGVMATDGAYLAGAACAVGSILGMHLVDMASAFGQYAPPRGRLRLLDGIRGSLILDDTYNSSPSSLDVALAALGSLPARRRIAVMGDMLELGGFTERAHREMGEKASKMCDVVYVVGLKTKFAYDELVGRNFKPGENLFSFSTSQEAAQAIYPAVKEGDMILVKGSQGMRMEKVVKEILAEPEHAENLLVRQDPKWLKI</sequence>
<dbReference type="SUPFAM" id="SSF53623">
    <property type="entry name" value="MurD-like peptide ligases, catalytic domain"/>
    <property type="match status" value="1"/>
</dbReference>
<evidence type="ECO:0000259" key="5">
    <source>
        <dbReference type="Pfam" id="PF08245"/>
    </source>
</evidence>
<proteinExistence type="predicted"/>
<dbReference type="PANTHER" id="PTHR43024:SF1">
    <property type="entry name" value="UDP-N-ACETYLMURAMOYL-TRIPEPTIDE--D-ALANYL-D-ALANINE LIGASE"/>
    <property type="match status" value="1"/>
</dbReference>
<evidence type="ECO:0000256" key="1">
    <source>
        <dbReference type="ARBA" id="ARBA00022598"/>
    </source>
</evidence>
<dbReference type="InterPro" id="IPR036615">
    <property type="entry name" value="Mur_ligase_C_dom_sf"/>
</dbReference>
<dbReference type="GO" id="GO:0005524">
    <property type="term" value="F:ATP binding"/>
    <property type="evidence" value="ECO:0007669"/>
    <property type="project" value="UniProtKB-KW"/>
</dbReference>
<accession>A0A1F5BVZ3</accession>
<dbReference type="SUPFAM" id="SSF53244">
    <property type="entry name" value="MurD-like peptide ligases, peptide-binding domain"/>
    <property type="match status" value="1"/>
</dbReference>
<evidence type="ECO:0000313" key="6">
    <source>
        <dbReference type="EMBL" id="OGD34775.1"/>
    </source>
</evidence>
<dbReference type="Pfam" id="PF08245">
    <property type="entry name" value="Mur_ligase_M"/>
    <property type="match status" value="1"/>
</dbReference>
<evidence type="ECO:0000259" key="4">
    <source>
        <dbReference type="Pfam" id="PF02875"/>
    </source>
</evidence>
<evidence type="ECO:0008006" key="8">
    <source>
        <dbReference type="Google" id="ProtNLM"/>
    </source>
</evidence>
<keyword evidence="1" id="KW-0436">Ligase</keyword>
<dbReference type="InterPro" id="IPR004101">
    <property type="entry name" value="Mur_ligase_C"/>
</dbReference>
<evidence type="ECO:0000256" key="3">
    <source>
        <dbReference type="ARBA" id="ARBA00022840"/>
    </source>
</evidence>
<dbReference type="Gene3D" id="3.90.190.20">
    <property type="entry name" value="Mur ligase, C-terminal domain"/>
    <property type="match status" value="1"/>
</dbReference>
<dbReference type="Proteomes" id="UP000176650">
    <property type="component" value="Unassembled WGS sequence"/>
</dbReference>
<feature type="domain" description="Mur ligase central" evidence="5">
    <location>
        <begin position="98"/>
        <end position="194"/>
    </location>
</feature>
<name>A0A1F5BVZ3_9BACT</name>
<protein>
    <recommendedName>
        <fullName evidence="8">UDP-N-acetylmuramoyl-tripeptide--D-alanyl-D-alanine ligase</fullName>
    </recommendedName>
</protein>
<dbReference type="Gene3D" id="3.40.1190.10">
    <property type="entry name" value="Mur-like, catalytic domain"/>
    <property type="match status" value="1"/>
</dbReference>
<evidence type="ECO:0000313" key="7">
    <source>
        <dbReference type="Proteomes" id="UP000176650"/>
    </source>
</evidence>
<gene>
    <name evidence="6" type="ORF">A2988_04770</name>
</gene>